<accession>S3BDQ3</accession>
<dbReference type="STRING" id="1203554.HMPREF1476_02296"/>
<sequence length="129" mass="14715">MALIQFSCIATGPFITFKETAERIFEALGEPFHEHGAFAAEDLPSILAKLDAAAAADRKLEQEIEIEREKRLRTGSYDAELRALEAEKEQTDKTKHHENSVRLYQRIAPLQDMIRRAIKHQKAVMWGPL</sequence>
<comment type="caution">
    <text evidence="1">The sequence shown here is derived from an EMBL/GenBank/DDBJ whole genome shotgun (WGS) entry which is preliminary data.</text>
</comment>
<protein>
    <recommendedName>
        <fullName evidence="3">DUF1840 domain-containing protein</fullName>
    </recommendedName>
</protein>
<dbReference type="GeneID" id="64062336"/>
<dbReference type="AlphaFoldDB" id="S3BDQ3"/>
<organism evidence="1 2">
    <name type="scientific">Sutterella wadsworthensis HGA0223</name>
    <dbReference type="NCBI Taxonomy" id="1203554"/>
    <lineage>
        <taxon>Bacteria</taxon>
        <taxon>Pseudomonadati</taxon>
        <taxon>Pseudomonadota</taxon>
        <taxon>Betaproteobacteria</taxon>
        <taxon>Burkholderiales</taxon>
        <taxon>Sutterellaceae</taxon>
        <taxon>Sutterella</taxon>
    </lineage>
</organism>
<keyword evidence="2" id="KW-1185">Reference proteome</keyword>
<reference evidence="1 2" key="1">
    <citation type="submission" date="2013-04" db="EMBL/GenBank/DDBJ databases">
        <title>The Genome Sequence of Sutterella wadsworthensis HGA0223.</title>
        <authorList>
            <consortium name="The Broad Institute Genomics Platform"/>
            <person name="Earl A."/>
            <person name="Ward D."/>
            <person name="Feldgarden M."/>
            <person name="Gevers D."/>
            <person name="Schmidt T.M."/>
            <person name="Dover J."/>
            <person name="Dai D."/>
            <person name="Walker B."/>
            <person name="Young S."/>
            <person name="Zeng Q."/>
            <person name="Gargeya S."/>
            <person name="Fitzgerald M."/>
            <person name="Haas B."/>
            <person name="Abouelleil A."/>
            <person name="Allen A.W."/>
            <person name="Alvarado L."/>
            <person name="Arachchi H.M."/>
            <person name="Berlin A.M."/>
            <person name="Chapman S.B."/>
            <person name="Gainer-Dewar J."/>
            <person name="Goldberg J."/>
            <person name="Griggs A."/>
            <person name="Gujja S."/>
            <person name="Hansen M."/>
            <person name="Howarth C."/>
            <person name="Imamovic A."/>
            <person name="Ireland A."/>
            <person name="Larimer J."/>
            <person name="McCowan C."/>
            <person name="Murphy C."/>
            <person name="Pearson M."/>
            <person name="Poon T.W."/>
            <person name="Priest M."/>
            <person name="Roberts A."/>
            <person name="Saif S."/>
            <person name="Shea T."/>
            <person name="Sisk P."/>
            <person name="Sykes S."/>
            <person name="Wortman J."/>
            <person name="Nusbaum C."/>
            <person name="Birren B."/>
        </authorList>
    </citation>
    <scope>NUCLEOTIDE SEQUENCE [LARGE SCALE GENOMIC DNA]</scope>
    <source>
        <strain evidence="1 2">HGA0223</strain>
    </source>
</reference>
<dbReference type="HOGENOM" id="CLU_146690_0_0_4"/>
<evidence type="ECO:0000313" key="2">
    <source>
        <dbReference type="Proteomes" id="UP000014400"/>
    </source>
</evidence>
<proteinExistence type="predicted"/>
<dbReference type="Pfam" id="PF08895">
    <property type="entry name" value="DUF1840"/>
    <property type="match status" value="1"/>
</dbReference>
<dbReference type="PATRIC" id="fig|1203554.3.peg.2379"/>
<dbReference type="InterPro" id="IPR014991">
    <property type="entry name" value="DUF1840"/>
</dbReference>
<dbReference type="eggNOG" id="ENOG50314J8">
    <property type="taxonomic scope" value="Bacteria"/>
</dbReference>
<name>S3BDQ3_9BURK</name>
<evidence type="ECO:0008006" key="3">
    <source>
        <dbReference type="Google" id="ProtNLM"/>
    </source>
</evidence>
<dbReference type="EMBL" id="ATCF01000038">
    <property type="protein sequence ID" value="EPD97460.1"/>
    <property type="molecule type" value="Genomic_DNA"/>
</dbReference>
<dbReference type="RefSeq" id="WP_016475284.1">
    <property type="nucleotide sequence ID" value="NZ_KE150482.1"/>
</dbReference>
<evidence type="ECO:0000313" key="1">
    <source>
        <dbReference type="EMBL" id="EPD97460.1"/>
    </source>
</evidence>
<dbReference type="Proteomes" id="UP000014400">
    <property type="component" value="Unassembled WGS sequence"/>
</dbReference>
<gene>
    <name evidence="1" type="ORF">HMPREF1476_02296</name>
</gene>